<dbReference type="InterPro" id="IPR011513">
    <property type="entry name" value="Nse1"/>
</dbReference>
<keyword evidence="17 18" id="KW-0539">Nucleus</keyword>
<feature type="domain" description="Non-structural maintenance of chromosomes element 1 RING C4HC3-type" evidence="20">
    <location>
        <begin position="184"/>
        <end position="223"/>
    </location>
</feature>
<keyword evidence="9 18" id="KW-0479">Metal-binding</keyword>
<keyword evidence="11 18" id="KW-0863">Zinc-finger</keyword>
<keyword evidence="14" id="KW-0779">Telomere</keyword>
<evidence type="ECO:0000256" key="19">
    <source>
        <dbReference type="SAM" id="MobiDB-lite"/>
    </source>
</evidence>
<evidence type="ECO:0000256" key="2">
    <source>
        <dbReference type="ARBA" id="ARBA00004123"/>
    </source>
</evidence>
<keyword evidence="15 18" id="KW-0233">DNA recombination</keyword>
<dbReference type="PANTHER" id="PTHR20973:SF0">
    <property type="entry name" value="NON-STRUCTURAL MAINTENANCE OF CHROMOSOMES ELEMENT 1 HOMOLOG"/>
    <property type="match status" value="1"/>
</dbReference>
<keyword evidence="8 18" id="KW-0808">Transferase</keyword>
<evidence type="ECO:0000256" key="17">
    <source>
        <dbReference type="ARBA" id="ARBA00023242"/>
    </source>
</evidence>
<evidence type="ECO:0000256" key="13">
    <source>
        <dbReference type="ARBA" id="ARBA00022833"/>
    </source>
</evidence>
<evidence type="ECO:0000256" key="15">
    <source>
        <dbReference type="ARBA" id="ARBA00023172"/>
    </source>
</evidence>
<evidence type="ECO:0000256" key="10">
    <source>
        <dbReference type="ARBA" id="ARBA00022763"/>
    </source>
</evidence>
<accession>A0AAU9WHR5</accession>
<dbReference type="GO" id="GO:0061630">
    <property type="term" value="F:ubiquitin protein ligase activity"/>
    <property type="evidence" value="ECO:0007669"/>
    <property type="project" value="UniProtKB-EC"/>
</dbReference>
<dbReference type="EC" id="2.3.2.27" evidence="5 18"/>
<evidence type="ECO:0000256" key="9">
    <source>
        <dbReference type="ARBA" id="ARBA00022723"/>
    </source>
</evidence>
<comment type="subunit">
    <text evidence="18">Component of the Smc5-Smc6 complex.</text>
</comment>
<comment type="caution">
    <text evidence="21">The sequence shown here is derived from an EMBL/GenBank/DDBJ whole genome shotgun (WGS) entry which is preliminary data.</text>
</comment>
<sequence length="265" mass="29906">MRDSHRLFLKSLMSKQFLSEKETKTLYQKSYSAFGDESLPEDFEAFLATVNKNLKPFFMEIRRGVSEEDGAVHFGLVNTTEDEASKLATDFSPSDIAFFKKAMDLIVASPGGLASSVEILNAAHELEKTIKIKMSMTHAENLVERLIKDKWMSEFSGSYSLGPRAMLELRPYLKRVYEDEIVDCMICHDIAVRGQCCTQCDGKLHNHCAARFFNGRAQKTCPNKQCGAMWTHRVPQLSTSSPSQVNGESNTAAGRHHKKRRKNTK</sequence>
<dbReference type="InterPro" id="IPR014857">
    <property type="entry name" value="Nse1_RING_C4HC3-type"/>
</dbReference>
<dbReference type="Proteomes" id="UP001159428">
    <property type="component" value="Unassembled WGS sequence"/>
</dbReference>
<organism evidence="21 22">
    <name type="scientific">Pocillopora meandrina</name>
    <dbReference type="NCBI Taxonomy" id="46732"/>
    <lineage>
        <taxon>Eukaryota</taxon>
        <taxon>Metazoa</taxon>
        <taxon>Cnidaria</taxon>
        <taxon>Anthozoa</taxon>
        <taxon>Hexacorallia</taxon>
        <taxon>Scleractinia</taxon>
        <taxon>Astrocoeniina</taxon>
        <taxon>Pocilloporidae</taxon>
        <taxon>Pocillopora</taxon>
    </lineage>
</organism>
<dbReference type="PANTHER" id="PTHR20973">
    <property type="entry name" value="NON-SMC ELEMENT 1-RELATED"/>
    <property type="match status" value="1"/>
</dbReference>
<keyword evidence="16 18" id="KW-0234">DNA repair</keyword>
<dbReference type="GO" id="GO:0030915">
    <property type="term" value="C:Smc5-Smc6 complex"/>
    <property type="evidence" value="ECO:0007669"/>
    <property type="project" value="UniProtKB-UniRule"/>
</dbReference>
<feature type="region of interest" description="Disordered" evidence="19">
    <location>
        <begin position="237"/>
        <end position="265"/>
    </location>
</feature>
<evidence type="ECO:0000256" key="18">
    <source>
        <dbReference type="RuleBase" id="RU368018"/>
    </source>
</evidence>
<dbReference type="FunFam" id="1.10.10.10:FF:000270">
    <property type="entry name" value="Non-structural maintenance of chromosomes element 1 homolog"/>
    <property type="match status" value="1"/>
</dbReference>
<keyword evidence="22" id="KW-1185">Reference proteome</keyword>
<dbReference type="Gene3D" id="3.30.40.10">
    <property type="entry name" value="Zinc/RING finger domain, C3HC4 (zinc finger)"/>
    <property type="match status" value="1"/>
</dbReference>
<dbReference type="InterPro" id="IPR036388">
    <property type="entry name" value="WH-like_DNA-bd_sf"/>
</dbReference>
<reference evidence="21 22" key="1">
    <citation type="submission" date="2022-05" db="EMBL/GenBank/DDBJ databases">
        <authorList>
            <consortium name="Genoscope - CEA"/>
            <person name="William W."/>
        </authorList>
    </citation>
    <scope>NUCLEOTIDE SEQUENCE [LARGE SCALE GENOMIC DNA]</scope>
</reference>
<keyword evidence="7" id="KW-0158">Chromosome</keyword>
<evidence type="ECO:0000256" key="8">
    <source>
        <dbReference type="ARBA" id="ARBA00022679"/>
    </source>
</evidence>
<dbReference type="GO" id="GO:0000781">
    <property type="term" value="C:chromosome, telomeric region"/>
    <property type="evidence" value="ECO:0007669"/>
    <property type="project" value="UniProtKB-SubCell"/>
</dbReference>
<dbReference type="Pfam" id="PF08746">
    <property type="entry name" value="zf-RING-like"/>
    <property type="match status" value="1"/>
</dbReference>
<dbReference type="FunFam" id="3.90.1150.220:FF:000001">
    <property type="entry name" value="Non-structural maintenance of chromosomes element 1 homolog"/>
    <property type="match status" value="1"/>
</dbReference>
<dbReference type="Pfam" id="PF07574">
    <property type="entry name" value="SMC_Nse1"/>
    <property type="match status" value="1"/>
</dbReference>
<evidence type="ECO:0000256" key="16">
    <source>
        <dbReference type="ARBA" id="ARBA00023204"/>
    </source>
</evidence>
<protein>
    <recommendedName>
        <fullName evidence="6 18">Non-structural maintenance of chromosomes element 1 homolog</fullName>
        <ecNumber evidence="5 18">2.3.2.27</ecNumber>
    </recommendedName>
</protein>
<evidence type="ECO:0000313" key="22">
    <source>
        <dbReference type="Proteomes" id="UP001159428"/>
    </source>
</evidence>
<keyword evidence="10 18" id="KW-0227">DNA damage</keyword>
<evidence type="ECO:0000256" key="6">
    <source>
        <dbReference type="ARBA" id="ARBA00019422"/>
    </source>
</evidence>
<dbReference type="CDD" id="cd16493">
    <property type="entry name" value="RING-CH-C4HC3_NSE1"/>
    <property type="match status" value="1"/>
</dbReference>
<feature type="compositionally biased region" description="Basic residues" evidence="19">
    <location>
        <begin position="254"/>
        <end position="265"/>
    </location>
</feature>
<keyword evidence="13 18" id="KW-0862">Zinc</keyword>
<evidence type="ECO:0000313" key="21">
    <source>
        <dbReference type="EMBL" id="CAH3111305.1"/>
    </source>
</evidence>
<dbReference type="GO" id="GO:0005634">
    <property type="term" value="C:nucleus"/>
    <property type="evidence" value="ECO:0007669"/>
    <property type="project" value="UniProtKB-SubCell"/>
</dbReference>
<dbReference type="GO" id="GO:0008270">
    <property type="term" value="F:zinc ion binding"/>
    <property type="evidence" value="ECO:0007669"/>
    <property type="project" value="UniProtKB-KW"/>
</dbReference>
<comment type="similarity">
    <text evidence="4 18">Belongs to the NSE1 family.</text>
</comment>
<evidence type="ECO:0000256" key="5">
    <source>
        <dbReference type="ARBA" id="ARBA00012483"/>
    </source>
</evidence>
<evidence type="ECO:0000259" key="20">
    <source>
        <dbReference type="Pfam" id="PF08746"/>
    </source>
</evidence>
<comment type="subcellular location">
    <subcellularLocation>
        <location evidence="3">Chromosome</location>
        <location evidence="3">Telomere</location>
    </subcellularLocation>
    <subcellularLocation>
        <location evidence="2 18">Nucleus</location>
    </subcellularLocation>
</comment>
<evidence type="ECO:0000256" key="4">
    <source>
        <dbReference type="ARBA" id="ARBA00010258"/>
    </source>
</evidence>
<feature type="compositionally biased region" description="Polar residues" evidence="19">
    <location>
        <begin position="237"/>
        <end position="252"/>
    </location>
</feature>
<evidence type="ECO:0000256" key="7">
    <source>
        <dbReference type="ARBA" id="ARBA00022454"/>
    </source>
</evidence>
<dbReference type="Gene3D" id="3.90.1150.220">
    <property type="match status" value="1"/>
</dbReference>
<evidence type="ECO:0000256" key="3">
    <source>
        <dbReference type="ARBA" id="ARBA00004574"/>
    </source>
</evidence>
<proteinExistence type="inferred from homology"/>
<keyword evidence="12 18" id="KW-0833">Ubl conjugation pathway</keyword>
<name>A0AAU9WHR5_9CNID</name>
<dbReference type="AlphaFoldDB" id="A0AAU9WHR5"/>
<dbReference type="EMBL" id="CALNXJ010000012">
    <property type="protein sequence ID" value="CAH3111305.1"/>
    <property type="molecule type" value="Genomic_DNA"/>
</dbReference>
<evidence type="ECO:0000256" key="11">
    <source>
        <dbReference type="ARBA" id="ARBA00022771"/>
    </source>
</evidence>
<dbReference type="Gene3D" id="1.10.10.10">
    <property type="entry name" value="Winged helix-like DNA-binding domain superfamily/Winged helix DNA-binding domain"/>
    <property type="match status" value="1"/>
</dbReference>
<gene>
    <name evidence="21" type="ORF">PMEA_00004034</name>
</gene>
<dbReference type="GO" id="GO:0000724">
    <property type="term" value="P:double-strand break repair via homologous recombination"/>
    <property type="evidence" value="ECO:0007669"/>
    <property type="project" value="TreeGrafter"/>
</dbReference>
<evidence type="ECO:0000256" key="12">
    <source>
        <dbReference type="ARBA" id="ARBA00022786"/>
    </source>
</evidence>
<comment type="catalytic activity">
    <reaction evidence="1 18">
        <text>S-ubiquitinyl-[E2 ubiquitin-conjugating enzyme]-L-cysteine + [acceptor protein]-L-lysine = [E2 ubiquitin-conjugating enzyme]-L-cysteine + N(6)-ubiquitinyl-[acceptor protein]-L-lysine.</text>
        <dbReference type="EC" id="2.3.2.27"/>
    </reaction>
</comment>
<dbReference type="InterPro" id="IPR013083">
    <property type="entry name" value="Znf_RING/FYVE/PHD"/>
</dbReference>
<evidence type="ECO:0000256" key="1">
    <source>
        <dbReference type="ARBA" id="ARBA00000900"/>
    </source>
</evidence>
<evidence type="ECO:0000256" key="14">
    <source>
        <dbReference type="ARBA" id="ARBA00022895"/>
    </source>
</evidence>